<sequence>MPSKWGMIDMSPALGSPRNHLAEFLSCSLVETTSSLNKKRPKNKLWLPPMSPTSGRVQNASDVPTKTPARTLIRVRNNQRRHRERRRQHIASLELRVQETEQQLNQALTEIATLRAELERSQLRNNKPMDDTNDSPSSKATPVAENRHGEGLERAETRETSTMTQLSGSYTGPSSATQSLSVSRPIANNSPTVQPLSSLADSWSEHLVASALMHPEASFDHYQAFSSPRCCSADKEAQNFTTTMSGTTISTLSISESAEPRISPSLCSDYPPSKDESTTPCVQAYIIISQLNFRGLDTNAITSWLYRGFRRPTFPDRECQVESKLLFELLDFISDA</sequence>
<dbReference type="EMBL" id="JAPDRQ010000311">
    <property type="protein sequence ID" value="KAJ9650761.1"/>
    <property type="molecule type" value="Genomic_DNA"/>
</dbReference>
<evidence type="ECO:0000313" key="1">
    <source>
        <dbReference type="EMBL" id="KAJ9650761.1"/>
    </source>
</evidence>
<protein>
    <submittedName>
        <fullName evidence="1">Uncharacterized protein</fullName>
    </submittedName>
</protein>
<organism evidence="1 2">
    <name type="scientific">Neophaeococcomyces mojaviensis</name>
    <dbReference type="NCBI Taxonomy" id="3383035"/>
    <lineage>
        <taxon>Eukaryota</taxon>
        <taxon>Fungi</taxon>
        <taxon>Dikarya</taxon>
        <taxon>Ascomycota</taxon>
        <taxon>Pezizomycotina</taxon>
        <taxon>Eurotiomycetes</taxon>
        <taxon>Chaetothyriomycetidae</taxon>
        <taxon>Chaetothyriales</taxon>
        <taxon>Chaetothyriales incertae sedis</taxon>
        <taxon>Neophaeococcomyces</taxon>
    </lineage>
</organism>
<proteinExistence type="predicted"/>
<comment type="caution">
    <text evidence="1">The sequence shown here is derived from an EMBL/GenBank/DDBJ whole genome shotgun (WGS) entry which is preliminary data.</text>
</comment>
<gene>
    <name evidence="1" type="ORF">H2198_009937</name>
</gene>
<dbReference type="Proteomes" id="UP001172386">
    <property type="component" value="Unassembled WGS sequence"/>
</dbReference>
<name>A0ACC2ZT39_9EURO</name>
<reference evidence="1" key="1">
    <citation type="submission" date="2022-10" db="EMBL/GenBank/DDBJ databases">
        <title>Culturing micro-colonial fungi from biological soil crusts in the Mojave desert and describing Neophaeococcomyces mojavensis, and introducing the new genera and species Taxawa tesnikishii.</title>
        <authorList>
            <person name="Kurbessoian T."/>
            <person name="Stajich J.E."/>
        </authorList>
    </citation>
    <scope>NUCLEOTIDE SEQUENCE</scope>
    <source>
        <strain evidence="1">JES_112</strain>
    </source>
</reference>
<keyword evidence="2" id="KW-1185">Reference proteome</keyword>
<evidence type="ECO:0000313" key="2">
    <source>
        <dbReference type="Proteomes" id="UP001172386"/>
    </source>
</evidence>
<accession>A0ACC2ZT39</accession>